<feature type="domain" description="Aspartyl/asparaginy/proline hydroxylase" evidence="4">
    <location>
        <begin position="264"/>
        <end position="425"/>
    </location>
</feature>
<dbReference type="InterPro" id="IPR051821">
    <property type="entry name" value="Asp/Asn_beta-hydroxylase"/>
</dbReference>
<dbReference type="SUPFAM" id="SSF51197">
    <property type="entry name" value="Clavaminate synthase-like"/>
    <property type="match status" value="1"/>
</dbReference>
<accession>T1B0Q0</accession>
<evidence type="ECO:0000259" key="4">
    <source>
        <dbReference type="Pfam" id="PF05118"/>
    </source>
</evidence>
<dbReference type="SUPFAM" id="SSF48452">
    <property type="entry name" value="TPR-like"/>
    <property type="match status" value="1"/>
</dbReference>
<dbReference type="SMART" id="SM00028">
    <property type="entry name" value="TPR"/>
    <property type="match status" value="4"/>
</dbReference>
<dbReference type="Pfam" id="PF05118">
    <property type="entry name" value="Asp_Arg_Hydrox"/>
    <property type="match status" value="1"/>
</dbReference>
<evidence type="ECO:0000256" key="1">
    <source>
        <dbReference type="ARBA" id="ARBA00007730"/>
    </source>
</evidence>
<protein>
    <submittedName>
        <fullName evidence="5">Aspartyl/asparaginyl beta-hydroxylase</fullName>
        <ecNumber evidence="5">1.14.11.-</ecNumber>
    </submittedName>
</protein>
<organism evidence="5">
    <name type="scientific">mine drainage metagenome</name>
    <dbReference type="NCBI Taxonomy" id="410659"/>
    <lineage>
        <taxon>unclassified sequences</taxon>
        <taxon>metagenomes</taxon>
        <taxon>ecological metagenomes</taxon>
    </lineage>
</organism>
<dbReference type="InterPro" id="IPR027443">
    <property type="entry name" value="IPNS-like_sf"/>
</dbReference>
<dbReference type="GO" id="GO:0051213">
    <property type="term" value="F:dioxygenase activity"/>
    <property type="evidence" value="ECO:0007669"/>
    <property type="project" value="UniProtKB-KW"/>
</dbReference>
<dbReference type="Pfam" id="PF14559">
    <property type="entry name" value="TPR_19"/>
    <property type="match status" value="1"/>
</dbReference>
<keyword evidence="3 5" id="KW-0560">Oxidoreductase</keyword>
<dbReference type="InterPro" id="IPR019734">
    <property type="entry name" value="TPR_rpt"/>
</dbReference>
<dbReference type="EC" id="1.14.11.-" evidence="5"/>
<evidence type="ECO:0000313" key="5">
    <source>
        <dbReference type="EMBL" id="EQD62138.1"/>
    </source>
</evidence>
<reference evidence="5" key="1">
    <citation type="submission" date="2013-08" db="EMBL/GenBank/DDBJ databases">
        <authorList>
            <person name="Mendez C."/>
            <person name="Richter M."/>
            <person name="Ferrer M."/>
            <person name="Sanchez J."/>
        </authorList>
    </citation>
    <scope>NUCLEOTIDE SEQUENCE</scope>
</reference>
<dbReference type="PANTHER" id="PTHR46332:SF5">
    <property type="entry name" value="ASPARTATE BETA-HYDROXYLASE DOMAIN CONTAINING 2"/>
    <property type="match status" value="1"/>
</dbReference>
<dbReference type="PANTHER" id="PTHR46332">
    <property type="entry name" value="ASPARTATE BETA-HYDROXYLASE DOMAIN-CONTAINING PROTEIN 2"/>
    <property type="match status" value="1"/>
</dbReference>
<proteinExistence type="inferred from homology"/>
<evidence type="ECO:0000256" key="2">
    <source>
        <dbReference type="ARBA" id="ARBA00022964"/>
    </source>
</evidence>
<comment type="similarity">
    <text evidence="1">Belongs to the aspartyl/asparaginyl beta-hydroxylase family.</text>
</comment>
<dbReference type="GO" id="GO:0016020">
    <property type="term" value="C:membrane"/>
    <property type="evidence" value="ECO:0007669"/>
    <property type="project" value="TreeGrafter"/>
</dbReference>
<keyword evidence="2" id="KW-0223">Dioxygenase</keyword>
<comment type="caution">
    <text evidence="5">The sequence shown here is derived from an EMBL/GenBank/DDBJ whole genome shotgun (WGS) entry which is preliminary data.</text>
</comment>
<dbReference type="InterPro" id="IPR007803">
    <property type="entry name" value="Asp/Arg/Pro-Hydrxlase"/>
</dbReference>
<dbReference type="InterPro" id="IPR011990">
    <property type="entry name" value="TPR-like_helical_dom_sf"/>
</dbReference>
<dbReference type="AlphaFoldDB" id="T1B0Q0"/>
<sequence>MNEYRDPESAPAFRLEDFPVAEVTDQIGFLSQSAEALVREGRLQDAERVYASILKIAPHHLPALTFLAMRALHTGDYEASVRHLRAALQANPRSAVLHENLAITRRAQKLPEPALEAIERAIEYAPGQATAHLHKGCILEDLGRPEEALLAFGRALSLDPALRLKPATLSPGIRELAQQAIGRLAPIRLESIDQAVREVEKLFGVPLPERARRFVAIFKGIELPQYEDPLQKPAFIFYPALHPKPWFERGEFAWIREYEAETPGILAEYQAVIRELGPSYTDVPYVSKAAAHDPRWRDLAGSTDWSSLHLFQSGNPQGGLLERCQKTFAALKHLPLARGRNHAPEVFFSTLKPGATLPAHHGLSNAKLTIHLGLDVPPLCGIRVGDETRTWRERRCLIFDDSFEHAAWNHDSVPRLVLIADIWNPLLTPIEQELVAQAIEAHDTFSRTYFP</sequence>
<dbReference type="Gene3D" id="2.60.120.330">
    <property type="entry name" value="B-lactam Antibiotic, Isopenicillin N Synthase, Chain"/>
    <property type="match status" value="1"/>
</dbReference>
<dbReference type="Gene3D" id="1.25.40.10">
    <property type="entry name" value="Tetratricopeptide repeat domain"/>
    <property type="match status" value="1"/>
</dbReference>
<reference evidence="5" key="2">
    <citation type="journal article" date="2014" name="ISME J.">
        <title>Microbial stratification in low pH oxic and suboxic macroscopic growths along an acid mine drainage.</title>
        <authorList>
            <person name="Mendez-Garcia C."/>
            <person name="Mesa V."/>
            <person name="Sprenger R.R."/>
            <person name="Richter M."/>
            <person name="Diez M.S."/>
            <person name="Solano J."/>
            <person name="Bargiela R."/>
            <person name="Golyshina O.V."/>
            <person name="Manteca A."/>
            <person name="Ramos J.L."/>
            <person name="Gallego J.R."/>
            <person name="Llorente I."/>
            <person name="Martins Dos Santos V.A."/>
            <person name="Jensen O.N."/>
            <person name="Pelaez A.I."/>
            <person name="Sanchez J."/>
            <person name="Ferrer M."/>
        </authorList>
    </citation>
    <scope>NUCLEOTIDE SEQUENCE</scope>
</reference>
<dbReference type="Pfam" id="PF13432">
    <property type="entry name" value="TPR_16"/>
    <property type="match status" value="1"/>
</dbReference>
<dbReference type="EMBL" id="AUZY01004709">
    <property type="protein sequence ID" value="EQD62138.1"/>
    <property type="molecule type" value="Genomic_DNA"/>
</dbReference>
<evidence type="ECO:0000256" key="3">
    <source>
        <dbReference type="ARBA" id="ARBA00023002"/>
    </source>
</evidence>
<name>T1B0Q0_9ZZZZ</name>
<dbReference type="PROSITE" id="PS50005">
    <property type="entry name" value="TPR"/>
    <property type="match status" value="1"/>
</dbReference>
<gene>
    <name evidence="5" type="ORF">B1B_07404</name>
</gene>